<reference evidence="2" key="1">
    <citation type="journal article" date="2019" name="Int. J. Syst. Evol. Microbiol.">
        <title>The Global Catalogue of Microorganisms (GCM) 10K type strain sequencing project: providing services to taxonomists for standard genome sequencing and annotation.</title>
        <authorList>
            <consortium name="The Broad Institute Genomics Platform"/>
            <consortium name="The Broad Institute Genome Sequencing Center for Infectious Disease"/>
            <person name="Wu L."/>
            <person name="Ma J."/>
        </authorList>
    </citation>
    <scope>NUCLEOTIDE SEQUENCE [LARGE SCALE GENOMIC DNA]</scope>
    <source>
        <strain evidence="2">ICMP 19515</strain>
    </source>
</reference>
<proteinExistence type="predicted"/>
<dbReference type="EMBL" id="JBHRVD010000001">
    <property type="protein sequence ID" value="MFC3326899.1"/>
    <property type="molecule type" value="Genomic_DNA"/>
</dbReference>
<gene>
    <name evidence="1" type="ORF">ACFOJ9_34835</name>
</gene>
<dbReference type="RefSeq" id="WP_378986100.1">
    <property type="nucleotide sequence ID" value="NZ_JBHRVD010000001.1"/>
</dbReference>
<dbReference type="Proteomes" id="UP001595648">
    <property type="component" value="Unassembled WGS sequence"/>
</dbReference>
<comment type="caution">
    <text evidence="1">The sequence shown here is derived from an EMBL/GenBank/DDBJ whole genome shotgun (WGS) entry which is preliminary data.</text>
</comment>
<protein>
    <submittedName>
        <fullName evidence="1">T3SS effector HopA1 family protein</fullName>
    </submittedName>
</protein>
<dbReference type="Pfam" id="PF17914">
    <property type="entry name" value="HopA1"/>
    <property type="match status" value="1"/>
</dbReference>
<name>A0ABV7N0B0_9HYPH</name>
<sequence>MAALHPDWLAAIDAAEILGPTRYRVLEQVRNVPAGEGEAPGSTQHRRRPPPPLLRAFEAELYARLYVRPGLVEPARITPEADRDFVIALSAANCGRGGWEPGWTIAAPTGVAGQIGVMKDGLIFRVAWHDVRASPGGLHAGKPCRVRIAKEFRNLMPHFYVAVGDGDTGEPEPRPAMRIYWHLTAEAAAPFISSVTQHLNAHGVPFRAKVLRAPQAYHRADAGVLYLEPRWYRRAGNLLAIVYREVADGLRAETPLFARRLARGLAHAEDPGNGQSFGQHRCHLVALAGWSSFARHETMRAARAATLAAIVRAAGLDPSRPHLGPGSRDYHAVKQALDG</sequence>
<accession>A0ABV7N0B0</accession>
<keyword evidence="2" id="KW-1185">Reference proteome</keyword>
<dbReference type="InterPro" id="IPR040871">
    <property type="entry name" value="HopA1"/>
</dbReference>
<organism evidence="1 2">
    <name type="scientific">Mesorhizobium cantuariense</name>
    <dbReference type="NCBI Taxonomy" id="1300275"/>
    <lineage>
        <taxon>Bacteria</taxon>
        <taxon>Pseudomonadati</taxon>
        <taxon>Pseudomonadota</taxon>
        <taxon>Alphaproteobacteria</taxon>
        <taxon>Hyphomicrobiales</taxon>
        <taxon>Phyllobacteriaceae</taxon>
        <taxon>Mesorhizobium</taxon>
    </lineage>
</organism>
<evidence type="ECO:0000313" key="2">
    <source>
        <dbReference type="Proteomes" id="UP001595648"/>
    </source>
</evidence>
<evidence type="ECO:0000313" key="1">
    <source>
        <dbReference type="EMBL" id="MFC3326899.1"/>
    </source>
</evidence>